<proteinExistence type="predicted"/>
<name>A0A7C5VI31_9DEIN</name>
<accession>A0A7C5VI31</accession>
<reference evidence="2" key="1">
    <citation type="journal article" date="2020" name="mSystems">
        <title>Genome- and Community-Level Interaction Insights into Carbon Utilization and Element Cycling Functions of Hydrothermarchaeota in Hydrothermal Sediment.</title>
        <authorList>
            <person name="Zhou Z."/>
            <person name="Liu Y."/>
            <person name="Xu W."/>
            <person name="Pan J."/>
            <person name="Luo Z.H."/>
            <person name="Li M."/>
        </authorList>
    </citation>
    <scope>NUCLEOTIDE SEQUENCE [LARGE SCALE GENOMIC DNA]</scope>
    <source>
        <strain evidence="2">SpSt-1071</strain>
    </source>
</reference>
<dbReference type="AlphaFoldDB" id="A0A7C5VI31"/>
<protein>
    <submittedName>
        <fullName evidence="2">Uncharacterized protein</fullName>
    </submittedName>
</protein>
<keyword evidence="1" id="KW-0472">Membrane</keyword>
<gene>
    <name evidence="2" type="ORF">ENM28_04850</name>
</gene>
<comment type="caution">
    <text evidence="2">The sequence shown here is derived from an EMBL/GenBank/DDBJ whole genome shotgun (WGS) entry which is preliminary data.</text>
</comment>
<feature type="transmembrane region" description="Helical" evidence="1">
    <location>
        <begin position="34"/>
        <end position="54"/>
    </location>
</feature>
<evidence type="ECO:0000313" key="2">
    <source>
        <dbReference type="EMBL" id="HHM68031.1"/>
    </source>
</evidence>
<organism evidence="2">
    <name type="scientific">Thermus caliditerrae</name>
    <dbReference type="NCBI Taxonomy" id="1330700"/>
    <lineage>
        <taxon>Bacteria</taxon>
        <taxon>Thermotogati</taxon>
        <taxon>Deinococcota</taxon>
        <taxon>Deinococci</taxon>
        <taxon>Thermales</taxon>
        <taxon>Thermaceae</taxon>
        <taxon>Thermus</taxon>
    </lineage>
</organism>
<dbReference type="EMBL" id="DRXE01000185">
    <property type="protein sequence ID" value="HHM68031.1"/>
    <property type="molecule type" value="Genomic_DNA"/>
</dbReference>
<evidence type="ECO:0000256" key="1">
    <source>
        <dbReference type="SAM" id="Phobius"/>
    </source>
</evidence>
<keyword evidence="1" id="KW-0812">Transmembrane</keyword>
<sequence>MRRIFRGMAGFVAVILLAGAPVLAVKMGGFGGLFLVALLLFALVILPLGDAYFLGDLKDKREEEEKGEMEKEVVE</sequence>
<keyword evidence="1" id="KW-1133">Transmembrane helix</keyword>